<organism evidence="3 4">
    <name type="scientific">Kitasatospora nipponensis</name>
    <dbReference type="NCBI Taxonomy" id="258049"/>
    <lineage>
        <taxon>Bacteria</taxon>
        <taxon>Bacillati</taxon>
        <taxon>Actinomycetota</taxon>
        <taxon>Actinomycetes</taxon>
        <taxon>Kitasatosporales</taxon>
        <taxon>Streptomycetaceae</taxon>
        <taxon>Kitasatospora</taxon>
    </lineage>
</organism>
<keyword evidence="2" id="KW-0472">Membrane</keyword>
<keyword evidence="2" id="KW-1133">Transmembrane helix</keyword>
<proteinExistence type="predicted"/>
<evidence type="ECO:0000313" key="4">
    <source>
        <dbReference type="Proteomes" id="UP001500037"/>
    </source>
</evidence>
<dbReference type="EMBL" id="BAAALF010000032">
    <property type="protein sequence ID" value="GAA1232914.1"/>
    <property type="molecule type" value="Genomic_DNA"/>
</dbReference>
<dbReference type="RefSeq" id="WP_344441370.1">
    <property type="nucleotide sequence ID" value="NZ_BAAALF010000032.1"/>
</dbReference>
<keyword evidence="4" id="KW-1185">Reference proteome</keyword>
<protein>
    <submittedName>
        <fullName evidence="3">Uncharacterized protein</fullName>
    </submittedName>
</protein>
<feature type="compositionally biased region" description="Low complexity" evidence="1">
    <location>
        <begin position="76"/>
        <end position="112"/>
    </location>
</feature>
<gene>
    <name evidence="3" type="ORF">GCM10009665_23980</name>
</gene>
<dbReference type="Proteomes" id="UP001500037">
    <property type="component" value="Unassembled WGS sequence"/>
</dbReference>
<evidence type="ECO:0000256" key="2">
    <source>
        <dbReference type="SAM" id="Phobius"/>
    </source>
</evidence>
<evidence type="ECO:0000256" key="1">
    <source>
        <dbReference type="SAM" id="MobiDB-lite"/>
    </source>
</evidence>
<keyword evidence="2" id="KW-0812">Transmembrane</keyword>
<reference evidence="3 4" key="1">
    <citation type="journal article" date="2019" name="Int. J. Syst. Evol. Microbiol.">
        <title>The Global Catalogue of Microorganisms (GCM) 10K type strain sequencing project: providing services to taxonomists for standard genome sequencing and annotation.</title>
        <authorList>
            <consortium name="The Broad Institute Genomics Platform"/>
            <consortium name="The Broad Institute Genome Sequencing Center for Infectious Disease"/>
            <person name="Wu L."/>
            <person name="Ma J."/>
        </authorList>
    </citation>
    <scope>NUCLEOTIDE SEQUENCE [LARGE SCALE GENOMIC DNA]</scope>
    <source>
        <strain evidence="3 4">JCM 13004</strain>
    </source>
</reference>
<accession>A0ABN1W2V3</accession>
<feature type="region of interest" description="Disordered" evidence="1">
    <location>
        <begin position="72"/>
        <end position="112"/>
    </location>
</feature>
<name>A0ABN1W2V3_9ACTN</name>
<evidence type="ECO:0000313" key="3">
    <source>
        <dbReference type="EMBL" id="GAA1232914.1"/>
    </source>
</evidence>
<comment type="caution">
    <text evidence="3">The sequence shown here is derived from an EMBL/GenBank/DDBJ whole genome shotgun (WGS) entry which is preliminary data.</text>
</comment>
<feature type="transmembrane region" description="Helical" evidence="2">
    <location>
        <begin position="42"/>
        <end position="63"/>
    </location>
</feature>
<sequence>MPFEDDFARVLQETADVTPPAGAAALAAGAAQRGRRRRRRNVLAGAAAFALVLGGGATVAARWGPQHVSDRVAANDSTPALPTPSPAASSPGAAASPSATPDAAPSSAPPVSGDSLLALLTGHLAGWQTSNPMSRGTETATGYGGGPYAQFTVTDGEGEGSVAVDIGRQPLPLAVDADWMNCPDPTYQPYTKCSRRQQPDGSYLLVRQGFLNPDNAHGYQQWSAELFRPDGLTVTVVEYNMPGPTTYTLSRSEPPLSPEQMTAIATDPAWLAAARAVPAPPALPAGGNPMGLGFRQASIQSLLATAAPLLPNGLTEADQGGTDGTAHFTVDDGHGKSLFEVTVQDWSIFKEGTSSGADITDSFKDATVLPDGSRVMTYSESDWANHPGIVRNGVDLLRPDHLRVLVHSFNGPSPMLTKTRTKPVLTLEQLQAIADSPTWEGIAK</sequence>